<proteinExistence type="predicted"/>
<dbReference type="PROSITE" id="PS51186">
    <property type="entry name" value="GNAT"/>
    <property type="match status" value="1"/>
</dbReference>
<name>K0PT89_9HYPH</name>
<dbReference type="GO" id="GO:0016747">
    <property type="term" value="F:acyltransferase activity, transferring groups other than amino-acyl groups"/>
    <property type="evidence" value="ECO:0007669"/>
    <property type="project" value="InterPro"/>
</dbReference>
<dbReference type="Proteomes" id="UP000009319">
    <property type="component" value="Unassembled WGS sequence"/>
</dbReference>
<dbReference type="Pfam" id="PF13420">
    <property type="entry name" value="Acetyltransf_4"/>
    <property type="match status" value="1"/>
</dbReference>
<dbReference type="SUPFAM" id="SSF55729">
    <property type="entry name" value="Acyl-CoA N-acyltransferases (Nat)"/>
    <property type="match status" value="1"/>
</dbReference>
<dbReference type="EMBL" id="CANI01000077">
    <property type="protein sequence ID" value="CCM79961.1"/>
    <property type="molecule type" value="Genomic_DNA"/>
</dbReference>
<reference evidence="6 7" key="1">
    <citation type="journal article" date="2013" name="Genome Announc.">
        <title>Draft Genome Sequence of Rhizobium mesoamericanum STM3625, a Nitrogen-Fixing Symbiont of Mimosa pudica Isolated in French Guiana (South America).</title>
        <authorList>
            <person name="Moulin L."/>
            <person name="Mornico D."/>
            <person name="Melkonian R."/>
            <person name="Klonowska A."/>
        </authorList>
    </citation>
    <scope>NUCLEOTIDE SEQUENCE [LARGE SCALE GENOMIC DNA]</scope>
    <source>
        <strain evidence="6 7">STM3625</strain>
    </source>
</reference>
<dbReference type="InterPro" id="IPR016181">
    <property type="entry name" value="Acyl_CoA_acyltransferase"/>
</dbReference>
<dbReference type="HOGENOM" id="CLU_013985_4_4_5"/>
<dbReference type="Gene3D" id="3.40.630.30">
    <property type="match status" value="1"/>
</dbReference>
<dbReference type="FunFam" id="3.40.630.30:FF:000026">
    <property type="entry name" value="Phosphinothricin acetyltransferase"/>
    <property type="match status" value="1"/>
</dbReference>
<comment type="catalytic activity">
    <reaction evidence="4">
        <text>L-methionine sulfone + acetyl-CoA = N-acetyl-L-methionine sulfone + CoA + H(+)</text>
        <dbReference type="Rhea" id="RHEA:47656"/>
        <dbReference type="ChEBI" id="CHEBI:15378"/>
        <dbReference type="ChEBI" id="CHEBI:57287"/>
        <dbReference type="ChEBI" id="CHEBI:57288"/>
        <dbReference type="ChEBI" id="CHEBI:87824"/>
        <dbReference type="ChEBI" id="CHEBI:87825"/>
    </reaction>
</comment>
<dbReference type="InterPro" id="IPR000182">
    <property type="entry name" value="GNAT_dom"/>
</dbReference>
<evidence type="ECO:0000256" key="1">
    <source>
        <dbReference type="ARBA" id="ARBA00022679"/>
    </source>
</evidence>
<feature type="domain" description="N-acetyltransferase" evidence="5">
    <location>
        <begin position="5"/>
        <end position="166"/>
    </location>
</feature>
<dbReference type="eggNOG" id="COG1247">
    <property type="taxonomic scope" value="Bacteria"/>
</dbReference>
<evidence type="ECO:0000256" key="3">
    <source>
        <dbReference type="ARBA" id="ARBA00050603"/>
    </source>
</evidence>
<accession>K0PT89</accession>
<comment type="catalytic activity">
    <reaction evidence="3">
        <text>L-methionine sulfoximine + acetyl-CoA = N-acetyl-L-methionine sulfoximine + CoA + H(+)</text>
        <dbReference type="Rhea" id="RHEA:47660"/>
        <dbReference type="ChEBI" id="CHEBI:15378"/>
        <dbReference type="ChEBI" id="CHEBI:57287"/>
        <dbReference type="ChEBI" id="CHEBI:57288"/>
        <dbReference type="ChEBI" id="CHEBI:87826"/>
        <dbReference type="ChEBI" id="CHEBI:87827"/>
    </reaction>
</comment>
<keyword evidence="1 6" id="KW-0808">Transferase</keyword>
<evidence type="ECO:0000256" key="2">
    <source>
        <dbReference type="ARBA" id="ARBA00023315"/>
    </source>
</evidence>
<evidence type="ECO:0000313" key="7">
    <source>
        <dbReference type="Proteomes" id="UP000009319"/>
    </source>
</evidence>
<keyword evidence="7" id="KW-1185">Reference proteome</keyword>
<evidence type="ECO:0000259" key="5">
    <source>
        <dbReference type="PROSITE" id="PS51186"/>
    </source>
</evidence>
<evidence type="ECO:0000256" key="4">
    <source>
        <dbReference type="ARBA" id="ARBA00051334"/>
    </source>
</evidence>
<dbReference type="PANTHER" id="PTHR43072">
    <property type="entry name" value="N-ACETYLTRANSFERASE"/>
    <property type="match status" value="1"/>
</dbReference>
<gene>
    <name evidence="6" type="primary">yncA</name>
    <name evidence="6" type="ORF">BN77_p2140058</name>
</gene>
<protein>
    <submittedName>
        <fullName evidence="6">Putative acyltransferase with acyl-CoA N-acyltransferase domain</fullName>
    </submittedName>
</protein>
<dbReference type="RefSeq" id="WP_007539358.1">
    <property type="nucleotide sequence ID" value="NZ_HF536778.1"/>
</dbReference>
<dbReference type="AlphaFoldDB" id="K0PT89"/>
<sequence>MENSIVIRPALEADLPAILDIYNEAVQNTTAIWNETLVDLPNRRMWLADRMAKKHPVLVADRNGDVLGYATYGIWRTIEGFRQTMEHSVYVRKGSQGGGIGSSLMRALISEAQARQIHVLVACIEAENSGSIKLHEKLGFKTVGKFSEVGQKFGRWLDLLCMQLRL</sequence>
<dbReference type="PANTHER" id="PTHR43072:SF23">
    <property type="entry name" value="UPF0039 PROTEIN C11D3.02C"/>
    <property type="match status" value="1"/>
</dbReference>
<organism evidence="6 7">
    <name type="scientific">Rhizobium mesoamericanum STM3625</name>
    <dbReference type="NCBI Taxonomy" id="1211777"/>
    <lineage>
        <taxon>Bacteria</taxon>
        <taxon>Pseudomonadati</taxon>
        <taxon>Pseudomonadota</taxon>
        <taxon>Alphaproteobacteria</taxon>
        <taxon>Hyphomicrobiales</taxon>
        <taxon>Rhizobiaceae</taxon>
        <taxon>Rhizobium/Agrobacterium group</taxon>
        <taxon>Rhizobium</taxon>
    </lineage>
</organism>
<evidence type="ECO:0000313" key="6">
    <source>
        <dbReference type="EMBL" id="CCM79961.1"/>
    </source>
</evidence>
<comment type="caution">
    <text evidence="6">The sequence shown here is derived from an EMBL/GenBank/DDBJ whole genome shotgun (WGS) entry which is preliminary data.</text>
</comment>
<keyword evidence="2 6" id="KW-0012">Acyltransferase</keyword>
<dbReference type="STRING" id="1211777.BN77_p2140058"/>